<dbReference type="Pfam" id="PF14911">
    <property type="entry name" value="MMS22L_C"/>
    <property type="match status" value="1"/>
</dbReference>
<dbReference type="InterPro" id="IPR029424">
    <property type="entry name" value="MMS22L_C"/>
</dbReference>
<name>A0AA85GFP2_9TREM</name>
<reference evidence="3" key="2">
    <citation type="submission" date="2023-11" db="UniProtKB">
        <authorList>
            <consortium name="WormBaseParasite"/>
        </authorList>
    </citation>
    <scope>IDENTIFICATION</scope>
</reference>
<evidence type="ECO:0000313" key="2">
    <source>
        <dbReference type="Proteomes" id="UP000050792"/>
    </source>
</evidence>
<sequence length="1253" mass="142695">MSDPAFWTPPDSPEFRGIGAIFSEDLDADLLTEIDFDVQQPAPFLGLCCDTVDPIEFLSRFETTTTVVHWADPQEILCLLRNKLVLLKKSSFKFQSDSADLRNDVSFLLLALCSSVTETEFEKSSVVPLVGCVRSILGFLGPLTSLLEAKTNKNFIHAHLEIWLTVLKIFNFLCNRAEYVELVNETLGLKPQSSLNACGYFLDIVLENLILYSGLTNFQRCSCDTILWVVIMHFVEKTQKNWFKFFHGKMIKLSAQQRAEFSEFNTLECVRPNFKSYFQSSSLDISHQSSLTVWSLYWNVLAYTTPIYSLYADHANQSKVGLGTLQKYSVVVWLIRQQFLGETTPNNSEVHFCLTSLLRLSETCGINLEVVRSLWLYFKSWLSTGFDTSNRSSGLLTPSMSFRCWYSKVKPECELRQNFVMFCLLLRRLSPSDVEALCTTLKIPLLSLTKQSISHYFFIWANLFEEALDTLSVSIDNMDNNKIRLLSLVDNIVEISSSLLESNNVAQKSLHNWDSNRGCILLQCLQYLLVMFEEYGCLHSELHIYLLRLLPVVEKINGVIFSLRRSLSLSNELLSTESEFALTRRPVAFNRLSTSIRISDFTSISIQFLVDLLVPNNSTQVSLPSGRTFLIIQCLGSSYFDSISWPFDIKWNECVLQLLEAVCSLAYSESNLEVFSKSFVSLIRIVLLQIHDSPNNADSFNPTVSFFVLTTRSFPNNMGCVQVFTSTIRTLETIFYRLIFTSIKDDVFVLCFLSSFFWSSVYPAFKKAISRQSTKFAPIPVNLLSILSKIALYFLRLSNICFSYRSEHKLTLCLLDPADLFDLFTMNPSIDFSFHFSIMEAFYGTSSAIKELFTILNSSKKETSTVAWLFFVALLTYCLFVRTVNSFSTESHDDFVFPSFISEIRAYLPKQITISTISNLDPETIFIIIAAYFDELSTFQARMSFKSVFVEYIGRLSEFICTCCSVSSVAQESGFGLSHMTQSSFLKPEDLCGSGYRVAGMLVRHCSMLLYSPVTTEGSVSSFENLVNHFFLPRQLYETQDSNKFSTLNESDIFPCYVMESMQEQLPEFTRGIAQLNWRSDPYICRIIKDIVKIHYKHFGPGAIASMVLHSPTLDFRTHILQFATYDQITYLTESKVLPVSGCEQITYQHNILSNWVNFAYAIFSNTHSSGIYLSDAPFLVCPILLSNTLEDLTSALNSDSRKHSIHILKMYKEAVASVTCKETRSRIFELCCNLDKKTMNPSCNLVAYFGLK</sequence>
<accession>A0AA85GFP2</accession>
<dbReference type="AlphaFoldDB" id="A0AA85GFP2"/>
<reference evidence="2" key="1">
    <citation type="submission" date="2022-06" db="EMBL/GenBank/DDBJ databases">
        <authorList>
            <person name="Berger JAMES D."/>
            <person name="Berger JAMES D."/>
        </authorList>
    </citation>
    <scope>NUCLEOTIDE SEQUENCE [LARGE SCALE GENOMIC DNA]</scope>
</reference>
<organism evidence="2 3">
    <name type="scientific">Schistosoma rodhaini</name>
    <dbReference type="NCBI Taxonomy" id="6188"/>
    <lineage>
        <taxon>Eukaryota</taxon>
        <taxon>Metazoa</taxon>
        <taxon>Spiralia</taxon>
        <taxon>Lophotrochozoa</taxon>
        <taxon>Platyhelminthes</taxon>
        <taxon>Trematoda</taxon>
        <taxon>Digenea</taxon>
        <taxon>Strigeidida</taxon>
        <taxon>Schistosomatoidea</taxon>
        <taxon>Schistosomatidae</taxon>
        <taxon>Schistosoma</taxon>
    </lineage>
</organism>
<evidence type="ECO:0000313" key="3">
    <source>
        <dbReference type="WBParaSite" id="SRDH1_9160.3"/>
    </source>
</evidence>
<proteinExistence type="predicted"/>
<dbReference type="Proteomes" id="UP000050792">
    <property type="component" value="Unassembled WGS sequence"/>
</dbReference>
<protein>
    <recommendedName>
        <fullName evidence="1">MMS22-like C-terminal domain-containing protein</fullName>
    </recommendedName>
</protein>
<feature type="domain" description="MMS22-like C-terminal" evidence="1">
    <location>
        <begin position="992"/>
        <end position="1103"/>
    </location>
</feature>
<keyword evidence="2" id="KW-1185">Reference proteome</keyword>
<evidence type="ECO:0000259" key="1">
    <source>
        <dbReference type="Pfam" id="PF14911"/>
    </source>
</evidence>
<dbReference type="WBParaSite" id="SRDH1_9160.3">
    <property type="protein sequence ID" value="SRDH1_9160.3"/>
    <property type="gene ID" value="SRDH1_9160"/>
</dbReference>